<feature type="compositionally biased region" description="Polar residues" evidence="2">
    <location>
        <begin position="40"/>
        <end position="49"/>
    </location>
</feature>
<comment type="caution">
    <text evidence="4">The sequence shown here is derived from an EMBL/GenBank/DDBJ whole genome shotgun (WGS) entry which is preliminary data.</text>
</comment>
<name>A0A849AJF7_9MICO</name>
<dbReference type="AlphaFoldDB" id="A0A849AJF7"/>
<dbReference type="GO" id="GO:0016831">
    <property type="term" value="F:carboxy-lyase activity"/>
    <property type="evidence" value="ECO:0007669"/>
    <property type="project" value="InterPro"/>
</dbReference>
<evidence type="ECO:0000259" key="3">
    <source>
        <dbReference type="Pfam" id="PF04909"/>
    </source>
</evidence>
<dbReference type="Proteomes" id="UP000557772">
    <property type="component" value="Unassembled WGS sequence"/>
</dbReference>
<gene>
    <name evidence="4" type="ORF">HJ588_11895</name>
</gene>
<reference evidence="4 5" key="1">
    <citation type="submission" date="2020-05" db="EMBL/GenBank/DDBJ databases">
        <title>Flexivirga sp. ID2601S isolated from air conditioner.</title>
        <authorList>
            <person name="Kim D.H."/>
        </authorList>
    </citation>
    <scope>NUCLEOTIDE SEQUENCE [LARGE SCALE GENOMIC DNA]</scope>
    <source>
        <strain evidence="4 5">ID2601S</strain>
    </source>
</reference>
<protein>
    <submittedName>
        <fullName evidence="4">Amidohydrolase</fullName>
    </submittedName>
</protein>
<sequence length="340" mass="37631">MVLVSHRIRASDRATSRSAGAAVPGGCRRDHLSRDRSGAHVTTPTTPGPQSDAEIPAYLTALGVPGLADIHVHFLPEPMLVKVWHYFDEATEHYGAQWPITYRFDEPTRLAVLRDLGVRGVPSLTYPHKPGMARWLNDWCTDFAARVPDAVHSATLYPEPGVGDYVREALDAGVRLFKMHVQVGAYRPDDELLDPAWEALAAAGVPVVIHAGSAPIPGEFTGSERVARVLERHPSLALVIAHAGMPEYHAFADLVERFDNVHLDTTMVATDFTERFAPLPEGYVERLGRLRDRVVLGSDYPNIPYPYAHQLDALARLELGDDWMRTVLWDNGARLMRLSG</sequence>
<dbReference type="InterPro" id="IPR032466">
    <property type="entry name" value="Metal_Hydrolase"/>
</dbReference>
<keyword evidence="4" id="KW-0378">Hydrolase</keyword>
<dbReference type="GO" id="GO:0019748">
    <property type="term" value="P:secondary metabolic process"/>
    <property type="evidence" value="ECO:0007669"/>
    <property type="project" value="TreeGrafter"/>
</dbReference>
<keyword evidence="5" id="KW-1185">Reference proteome</keyword>
<dbReference type="EMBL" id="JABENB010000002">
    <property type="protein sequence ID" value="NNG39967.1"/>
    <property type="molecule type" value="Genomic_DNA"/>
</dbReference>
<evidence type="ECO:0000256" key="1">
    <source>
        <dbReference type="ARBA" id="ARBA00023239"/>
    </source>
</evidence>
<organism evidence="4 5">
    <name type="scientific">Flexivirga aerilata</name>
    <dbReference type="NCBI Taxonomy" id="1656889"/>
    <lineage>
        <taxon>Bacteria</taxon>
        <taxon>Bacillati</taxon>
        <taxon>Actinomycetota</taxon>
        <taxon>Actinomycetes</taxon>
        <taxon>Micrococcales</taxon>
        <taxon>Dermacoccaceae</taxon>
        <taxon>Flexivirga</taxon>
    </lineage>
</organism>
<feature type="domain" description="Amidohydrolase-related" evidence="3">
    <location>
        <begin position="69"/>
        <end position="337"/>
    </location>
</feature>
<dbReference type="InterPro" id="IPR032465">
    <property type="entry name" value="ACMSD"/>
</dbReference>
<dbReference type="Gene3D" id="3.20.20.140">
    <property type="entry name" value="Metal-dependent hydrolases"/>
    <property type="match status" value="1"/>
</dbReference>
<keyword evidence="1" id="KW-0456">Lyase</keyword>
<evidence type="ECO:0000313" key="4">
    <source>
        <dbReference type="EMBL" id="NNG39967.1"/>
    </source>
</evidence>
<dbReference type="SUPFAM" id="SSF51556">
    <property type="entry name" value="Metallo-dependent hydrolases"/>
    <property type="match status" value="1"/>
</dbReference>
<dbReference type="Pfam" id="PF04909">
    <property type="entry name" value="Amidohydro_2"/>
    <property type="match status" value="1"/>
</dbReference>
<dbReference type="GO" id="GO:0016787">
    <property type="term" value="F:hydrolase activity"/>
    <property type="evidence" value="ECO:0007669"/>
    <property type="project" value="UniProtKB-KW"/>
</dbReference>
<dbReference type="CDD" id="cd01292">
    <property type="entry name" value="metallo-dependent_hydrolases"/>
    <property type="match status" value="1"/>
</dbReference>
<feature type="compositionally biased region" description="Basic and acidic residues" evidence="2">
    <location>
        <begin position="27"/>
        <end position="38"/>
    </location>
</feature>
<dbReference type="GO" id="GO:0005737">
    <property type="term" value="C:cytoplasm"/>
    <property type="evidence" value="ECO:0007669"/>
    <property type="project" value="TreeGrafter"/>
</dbReference>
<evidence type="ECO:0000313" key="5">
    <source>
        <dbReference type="Proteomes" id="UP000557772"/>
    </source>
</evidence>
<proteinExistence type="predicted"/>
<dbReference type="InterPro" id="IPR006680">
    <property type="entry name" value="Amidohydro-rel"/>
</dbReference>
<dbReference type="PANTHER" id="PTHR21240">
    <property type="entry name" value="2-AMINO-3-CARBOXYLMUCONATE-6-SEMIALDEHYDE DECARBOXYLASE"/>
    <property type="match status" value="1"/>
</dbReference>
<dbReference type="PANTHER" id="PTHR21240:SF28">
    <property type="entry name" value="ISO-OROTATE DECARBOXYLASE (EUROFUNG)"/>
    <property type="match status" value="1"/>
</dbReference>
<evidence type="ECO:0000256" key="2">
    <source>
        <dbReference type="SAM" id="MobiDB-lite"/>
    </source>
</evidence>
<feature type="region of interest" description="Disordered" evidence="2">
    <location>
        <begin position="14"/>
        <end position="52"/>
    </location>
</feature>
<accession>A0A849AJF7</accession>